<dbReference type="PROSITE" id="PS50975">
    <property type="entry name" value="ATP_GRASP"/>
    <property type="match status" value="1"/>
</dbReference>
<comment type="similarity">
    <text evidence="8 9">Belongs to the PurK/PurT family.</text>
</comment>
<gene>
    <name evidence="8 9" type="primary">purK</name>
    <name evidence="11" type="ORF">B6U60_02335</name>
</gene>
<dbReference type="HAMAP" id="MF_01928">
    <property type="entry name" value="PurK"/>
    <property type="match status" value="1"/>
</dbReference>
<reference evidence="11 12" key="1">
    <citation type="submission" date="2017-03" db="EMBL/GenBank/DDBJ databases">
        <title>Phylogenomics and comparative genomics of Lactobacillus salivarius, a mammalian gut commensal.</title>
        <authorList>
            <person name="Harris H.M."/>
        </authorList>
    </citation>
    <scope>NUCLEOTIDE SEQUENCE [LARGE SCALE GENOMIC DNA]</scope>
    <source>
        <strain evidence="11 12">LMG 14477</strain>
    </source>
</reference>
<comment type="function">
    <text evidence="9">Catalyzes the ATP-dependent conversion of 5-aminoimidazole ribonucleotide (AIR) and HCO(3)- to N5-carboxyaminoimidazole ribonucleotide (N5-CAIR).</text>
</comment>
<dbReference type="PANTHER" id="PTHR11609">
    <property type="entry name" value="PURINE BIOSYNTHESIS PROTEIN 6/7, PUR6/7"/>
    <property type="match status" value="1"/>
</dbReference>
<keyword evidence="3 8" id="KW-0436">Ligase</keyword>
<dbReference type="FunFam" id="3.30.470.20:FF:000029">
    <property type="entry name" value="N5-carboxyaminoimidazole ribonucleotide synthase"/>
    <property type="match status" value="1"/>
</dbReference>
<dbReference type="FunFam" id="3.30.1490.20:FF:000015">
    <property type="entry name" value="N5-carboxyaminoimidazole ribonucleotide synthase"/>
    <property type="match status" value="1"/>
</dbReference>
<dbReference type="InterPro" id="IPR003135">
    <property type="entry name" value="ATP-grasp_carboxylate-amine"/>
</dbReference>
<evidence type="ECO:0000256" key="4">
    <source>
        <dbReference type="ARBA" id="ARBA00022741"/>
    </source>
</evidence>
<dbReference type="PANTHER" id="PTHR11609:SF5">
    <property type="entry name" value="PHOSPHORIBOSYLAMINOIMIDAZOLE CARBOXYLASE"/>
    <property type="match status" value="1"/>
</dbReference>
<feature type="binding site" evidence="8">
    <location>
        <position position="190"/>
    </location>
    <ligand>
        <name>ATP</name>
        <dbReference type="ChEBI" id="CHEBI:30616"/>
    </ligand>
</feature>
<dbReference type="Pfam" id="PF22660">
    <property type="entry name" value="RS_preATP-grasp-like"/>
    <property type="match status" value="1"/>
</dbReference>
<proteinExistence type="inferred from homology"/>
<keyword evidence="6 8" id="KW-0067">ATP-binding</keyword>
<dbReference type="NCBIfam" id="TIGR01161">
    <property type="entry name" value="purK"/>
    <property type="match status" value="1"/>
</dbReference>
<dbReference type="Proteomes" id="UP000192638">
    <property type="component" value="Unassembled WGS sequence"/>
</dbReference>
<dbReference type="InterPro" id="IPR016185">
    <property type="entry name" value="PreATP-grasp_dom_sf"/>
</dbReference>
<dbReference type="GO" id="GO:0046872">
    <property type="term" value="F:metal ion binding"/>
    <property type="evidence" value="ECO:0007669"/>
    <property type="project" value="InterPro"/>
</dbReference>
<dbReference type="GO" id="GO:0006189">
    <property type="term" value="P:'de novo' IMP biosynthetic process"/>
    <property type="evidence" value="ECO:0007669"/>
    <property type="project" value="UniProtKB-UniRule"/>
</dbReference>
<name>A0A1V9QXD3_9LACO</name>
<evidence type="ECO:0000259" key="10">
    <source>
        <dbReference type="PROSITE" id="PS50975"/>
    </source>
</evidence>
<evidence type="ECO:0000256" key="3">
    <source>
        <dbReference type="ARBA" id="ARBA00022598"/>
    </source>
</evidence>
<dbReference type="Gene3D" id="3.30.470.20">
    <property type="entry name" value="ATP-grasp fold, B domain"/>
    <property type="match status" value="1"/>
</dbReference>
<feature type="domain" description="ATP-grasp" evidence="10">
    <location>
        <begin position="111"/>
        <end position="297"/>
    </location>
</feature>
<sequence length="373" mass="41689">MDSMIMQGKTIGIIGGGQLGQMLSFSAKKAGMRVIILDPNPECSAGQVSDEQIVAPYDDIDAIEELADKADVLTYEFENVDLNALENVSSKVEIPQGTELLRITKDRIREKTFLQKSGLKVAPFAEINKFSDLEKEINEIGYPAILKTCEGGYDGKGQLVLNSEKDLVEADEIIKLGQCILEGKINFQMECSVMVGRNLRGEITVFPVSENIHRNQILHESIVPARISSELQEKAKETAVKVAESLNLCGILGIEMFIGEDNEIYINELAPRPHNSGHYSIEACNFSQFDIHNRAICNWPLPKIELLKPVVMVNVLGQHVEKTQELISKKPTWQFHDYGKGEIRVDRKMGHVTILTDDINKTLDEIVSTHVWD</sequence>
<organism evidence="11 12">
    <name type="scientific">Ligilactobacillus salivarius</name>
    <dbReference type="NCBI Taxonomy" id="1624"/>
    <lineage>
        <taxon>Bacteria</taxon>
        <taxon>Bacillati</taxon>
        <taxon>Bacillota</taxon>
        <taxon>Bacilli</taxon>
        <taxon>Lactobacillales</taxon>
        <taxon>Lactobacillaceae</taxon>
        <taxon>Ligilactobacillus</taxon>
    </lineage>
</organism>
<dbReference type="InterPro" id="IPR005875">
    <property type="entry name" value="PurK"/>
</dbReference>
<comment type="subunit">
    <text evidence="8 9">Homodimer.</text>
</comment>
<dbReference type="InterPro" id="IPR011054">
    <property type="entry name" value="Rudment_hybrid_motif"/>
</dbReference>
<feature type="binding site" evidence="8">
    <location>
        <begin position="182"/>
        <end position="185"/>
    </location>
    <ligand>
        <name>ATP</name>
        <dbReference type="ChEBI" id="CHEBI:30616"/>
    </ligand>
</feature>
<dbReference type="AlphaFoldDB" id="A0A1V9QXD3"/>
<keyword evidence="5 8" id="KW-0658">Purine biosynthesis</keyword>
<dbReference type="Gene3D" id="3.30.1490.20">
    <property type="entry name" value="ATP-grasp fold, A domain"/>
    <property type="match status" value="1"/>
</dbReference>
<accession>A0A1V9QXD3</accession>
<dbReference type="NCBIfam" id="NF004676">
    <property type="entry name" value="PRK06019.1-2"/>
    <property type="match status" value="1"/>
</dbReference>
<feature type="binding site" evidence="8">
    <location>
        <begin position="267"/>
        <end position="268"/>
    </location>
    <ligand>
        <name>ATP</name>
        <dbReference type="ChEBI" id="CHEBI:30616"/>
    </ligand>
</feature>
<dbReference type="InterPro" id="IPR013815">
    <property type="entry name" value="ATP_grasp_subdomain_1"/>
</dbReference>
<evidence type="ECO:0000256" key="2">
    <source>
        <dbReference type="ARBA" id="ARBA00001946"/>
    </source>
</evidence>
<dbReference type="Pfam" id="PF17769">
    <property type="entry name" value="PurK_C"/>
    <property type="match status" value="1"/>
</dbReference>
<dbReference type="GO" id="GO:0004638">
    <property type="term" value="F:phosphoribosylaminoimidazole carboxylase activity"/>
    <property type="evidence" value="ECO:0007669"/>
    <property type="project" value="InterPro"/>
</dbReference>
<dbReference type="GO" id="GO:0005829">
    <property type="term" value="C:cytosol"/>
    <property type="evidence" value="ECO:0007669"/>
    <property type="project" value="TreeGrafter"/>
</dbReference>
<comment type="caution">
    <text evidence="11">The sequence shown here is derived from an EMBL/GenBank/DDBJ whole genome shotgun (WGS) entry which is preliminary data.</text>
</comment>
<evidence type="ECO:0000256" key="8">
    <source>
        <dbReference type="HAMAP-Rule" id="MF_01928"/>
    </source>
</evidence>
<keyword evidence="7" id="KW-0464">Manganese</keyword>
<comment type="cofactor">
    <cofactor evidence="2">
        <name>Mg(2+)</name>
        <dbReference type="ChEBI" id="CHEBI:18420"/>
    </cofactor>
</comment>
<feature type="binding site" evidence="8">
    <location>
        <begin position="152"/>
        <end position="158"/>
    </location>
    <ligand>
        <name>ATP</name>
        <dbReference type="ChEBI" id="CHEBI:30616"/>
    </ligand>
</feature>
<dbReference type="FunFam" id="3.40.50.20:FF:000016">
    <property type="entry name" value="N5-carboxyaminoimidazole ribonucleotide synthase"/>
    <property type="match status" value="1"/>
</dbReference>
<evidence type="ECO:0000256" key="7">
    <source>
        <dbReference type="ARBA" id="ARBA00023211"/>
    </source>
</evidence>
<dbReference type="NCBIfam" id="NF004675">
    <property type="entry name" value="PRK06019.1-1"/>
    <property type="match status" value="1"/>
</dbReference>
<feature type="binding site" evidence="8">
    <location>
        <position position="147"/>
    </location>
    <ligand>
        <name>ATP</name>
        <dbReference type="ChEBI" id="CHEBI:30616"/>
    </ligand>
</feature>
<dbReference type="GO" id="GO:0005524">
    <property type="term" value="F:ATP binding"/>
    <property type="evidence" value="ECO:0007669"/>
    <property type="project" value="UniProtKB-UniRule"/>
</dbReference>
<feature type="binding site" evidence="8">
    <location>
        <position position="213"/>
    </location>
    <ligand>
        <name>ATP</name>
        <dbReference type="ChEBI" id="CHEBI:30616"/>
    </ligand>
</feature>
<dbReference type="SUPFAM" id="SSF56059">
    <property type="entry name" value="Glutathione synthetase ATP-binding domain-like"/>
    <property type="match status" value="1"/>
</dbReference>
<dbReference type="Gene3D" id="3.40.50.20">
    <property type="match status" value="1"/>
</dbReference>
<evidence type="ECO:0000256" key="6">
    <source>
        <dbReference type="ARBA" id="ARBA00022840"/>
    </source>
</evidence>
<evidence type="ECO:0000256" key="1">
    <source>
        <dbReference type="ARBA" id="ARBA00001936"/>
    </source>
</evidence>
<dbReference type="SUPFAM" id="SSF51246">
    <property type="entry name" value="Rudiment single hybrid motif"/>
    <property type="match status" value="1"/>
</dbReference>
<protein>
    <recommendedName>
        <fullName evidence="8 9">N5-carboxyaminoimidazole ribonucleotide synthase</fullName>
        <shortName evidence="8 9">N5-CAIR synthase</shortName>
        <ecNumber evidence="8 9">6.3.4.18</ecNumber>
    </recommendedName>
    <alternativeName>
        <fullName evidence="8 9">5-(carboxyamino)imidazole ribonucleotide synthetase</fullName>
    </alternativeName>
</protein>
<comment type="catalytic activity">
    <reaction evidence="8 9">
        <text>5-amino-1-(5-phospho-beta-D-ribosyl)imidazole + hydrogencarbonate + ATP = 5-carboxyamino-1-(5-phospho-D-ribosyl)imidazole + ADP + phosphate + 2 H(+)</text>
        <dbReference type="Rhea" id="RHEA:19317"/>
        <dbReference type="ChEBI" id="CHEBI:15378"/>
        <dbReference type="ChEBI" id="CHEBI:17544"/>
        <dbReference type="ChEBI" id="CHEBI:30616"/>
        <dbReference type="ChEBI" id="CHEBI:43474"/>
        <dbReference type="ChEBI" id="CHEBI:58730"/>
        <dbReference type="ChEBI" id="CHEBI:137981"/>
        <dbReference type="ChEBI" id="CHEBI:456216"/>
        <dbReference type="EC" id="6.3.4.18"/>
    </reaction>
</comment>
<dbReference type="SUPFAM" id="SSF52440">
    <property type="entry name" value="PreATP-grasp domain"/>
    <property type="match status" value="1"/>
</dbReference>
<evidence type="ECO:0000313" key="11">
    <source>
        <dbReference type="EMBL" id="OQQ85515.1"/>
    </source>
</evidence>
<dbReference type="Pfam" id="PF02222">
    <property type="entry name" value="ATP-grasp"/>
    <property type="match status" value="1"/>
</dbReference>
<dbReference type="EC" id="6.3.4.18" evidence="8 9"/>
<feature type="binding site" evidence="8">
    <location>
        <position position="107"/>
    </location>
    <ligand>
        <name>ATP</name>
        <dbReference type="ChEBI" id="CHEBI:30616"/>
    </ligand>
</feature>
<dbReference type="InterPro" id="IPR011761">
    <property type="entry name" value="ATP-grasp"/>
</dbReference>
<evidence type="ECO:0000256" key="5">
    <source>
        <dbReference type="ARBA" id="ARBA00022755"/>
    </source>
</evidence>
<dbReference type="UniPathway" id="UPA00074">
    <property type="reaction ID" value="UER00942"/>
</dbReference>
<dbReference type="NCBIfam" id="NF004679">
    <property type="entry name" value="PRK06019.1-5"/>
    <property type="match status" value="1"/>
</dbReference>
<keyword evidence="4 8" id="KW-0547">Nucleotide-binding</keyword>
<comment type="function">
    <text evidence="8">Catalyzes the ATP-dependent conversion of 5-aminoimidazole ribonucleotide (AIR) and HCO(3)(-) to N5-carboxyaminoimidazole ribonucleotide (N5-CAIR).</text>
</comment>
<evidence type="ECO:0000256" key="9">
    <source>
        <dbReference type="RuleBase" id="RU361200"/>
    </source>
</evidence>
<comment type="cofactor">
    <cofactor evidence="1">
        <name>Mn(2+)</name>
        <dbReference type="ChEBI" id="CHEBI:29035"/>
    </cofactor>
</comment>
<evidence type="ECO:0000313" key="12">
    <source>
        <dbReference type="Proteomes" id="UP000192638"/>
    </source>
</evidence>
<dbReference type="InterPro" id="IPR040686">
    <property type="entry name" value="PurK_C"/>
</dbReference>
<dbReference type="InterPro" id="IPR054350">
    <property type="entry name" value="PurT/PurK_preATP-grasp"/>
</dbReference>
<dbReference type="GO" id="GO:0034028">
    <property type="term" value="F:5-(carboxyamino)imidazole ribonucleotide synthase activity"/>
    <property type="evidence" value="ECO:0007669"/>
    <property type="project" value="UniProtKB-UniRule"/>
</dbReference>
<dbReference type="EMBL" id="NBEB01000031">
    <property type="protein sequence ID" value="OQQ85515.1"/>
    <property type="molecule type" value="Genomic_DNA"/>
</dbReference>
<comment type="pathway">
    <text evidence="8 9">Purine metabolism; IMP biosynthesis via de novo pathway; 5-amino-1-(5-phospho-D-ribosyl)imidazole-4-carboxylate from 5-amino-1-(5-phospho-D-ribosyl)imidazole (N5-CAIR route): step 1/2.</text>
</comment>